<evidence type="ECO:0000313" key="1">
    <source>
        <dbReference type="EMBL" id="RHW52142.1"/>
    </source>
</evidence>
<comment type="caution">
    <text evidence="1">The sequence shown here is derived from an EMBL/GenBank/DDBJ whole genome shotgun (WGS) entry which is preliminary data.</text>
</comment>
<sequence>MEQLQRYHPIFTENYQWEFLSNLTGKALQEFLKTDIPTSARYANQAMQQIMANKGLTWGVIPKQQTNLIGIIELQNITNKSLLLNLNFQQAVPQEILIRLRYFIKQQLNIQKVYFNPDAKNQQEWQDFFA</sequence>
<keyword evidence="2" id="KW-1185">Reference proteome</keyword>
<reference evidence="1 2" key="1">
    <citation type="submission" date="2018-07" db="EMBL/GenBank/DDBJ databases">
        <title>Genome sequences of six Lactobacillus spp. isolated from bumble bee guts.</title>
        <authorList>
            <person name="Motta E.V.S."/>
            <person name="Moran N.A."/>
        </authorList>
    </citation>
    <scope>NUCLEOTIDE SEQUENCE [LARGE SCALE GENOMIC DNA]</scope>
    <source>
        <strain evidence="1 2">BI-1.1</strain>
    </source>
</reference>
<dbReference type="Proteomes" id="UP000284109">
    <property type="component" value="Unassembled WGS sequence"/>
</dbReference>
<proteinExistence type="predicted"/>
<accession>A0A3R6VBD7</accession>
<organism evidence="1 2">
    <name type="scientific">Bombilactobacillus bombi</name>
    <dbReference type="NCBI Taxonomy" id="1303590"/>
    <lineage>
        <taxon>Bacteria</taxon>
        <taxon>Bacillati</taxon>
        <taxon>Bacillota</taxon>
        <taxon>Bacilli</taxon>
        <taxon>Lactobacillales</taxon>
        <taxon>Lactobacillaceae</taxon>
        <taxon>Bombilactobacillus</taxon>
    </lineage>
</organism>
<dbReference type="RefSeq" id="WP_118899915.1">
    <property type="nucleotide sequence ID" value="NZ_QOCR01000001.1"/>
</dbReference>
<evidence type="ECO:0000313" key="2">
    <source>
        <dbReference type="Proteomes" id="UP000284109"/>
    </source>
</evidence>
<name>A0A3R6VBD7_9LACO</name>
<dbReference type="OrthoDB" id="2249426at2"/>
<dbReference type="EMBL" id="QOCR01000001">
    <property type="protein sequence ID" value="RHW52142.1"/>
    <property type="molecule type" value="Genomic_DNA"/>
</dbReference>
<protein>
    <submittedName>
        <fullName evidence="1">Uncharacterized protein</fullName>
    </submittedName>
</protein>
<gene>
    <name evidence="1" type="ORF">DS831_02100</name>
</gene>
<dbReference type="AlphaFoldDB" id="A0A3R6VBD7"/>